<evidence type="ECO:0000313" key="1">
    <source>
        <dbReference type="EMBL" id="USG66216.1"/>
    </source>
</evidence>
<organism evidence="1 2">
    <name type="scientific">Brevibacillus ruminantium</name>
    <dbReference type="NCBI Taxonomy" id="2950604"/>
    <lineage>
        <taxon>Bacteria</taxon>
        <taxon>Bacillati</taxon>
        <taxon>Bacillota</taxon>
        <taxon>Bacilli</taxon>
        <taxon>Bacillales</taxon>
        <taxon>Paenibacillaceae</taxon>
        <taxon>Brevibacillus</taxon>
    </lineage>
</organism>
<evidence type="ECO:0008006" key="3">
    <source>
        <dbReference type="Google" id="ProtNLM"/>
    </source>
</evidence>
<dbReference type="RefSeq" id="WP_251873322.1">
    <property type="nucleotide sequence ID" value="NZ_CP098755.1"/>
</dbReference>
<accession>A0ABY4WGD5</accession>
<dbReference type="Proteomes" id="UP001056500">
    <property type="component" value="Chromosome"/>
</dbReference>
<gene>
    <name evidence="1" type="ORF">NDK47_02455</name>
</gene>
<sequence>MIFSTQDVQRYSEIVGALSASNVPFQTESVSGGGGEGGGYGFATTYHILVRPEDIRLANELVHHRR</sequence>
<reference evidence="1" key="1">
    <citation type="submission" date="2022-06" db="EMBL/GenBank/DDBJ databases">
        <title>Genome sequencing of Brevibacillus sp. BB3-R1.</title>
        <authorList>
            <person name="Heo J."/>
            <person name="Lee D."/>
            <person name="Won M."/>
            <person name="Han B.-H."/>
            <person name="Hong S.-B."/>
            <person name="Kwon S.-W."/>
        </authorList>
    </citation>
    <scope>NUCLEOTIDE SEQUENCE</scope>
    <source>
        <strain evidence="1">BB3-R1</strain>
    </source>
</reference>
<proteinExistence type="predicted"/>
<protein>
    <recommendedName>
        <fullName evidence="3">DUF2007 domain-containing protein</fullName>
    </recommendedName>
</protein>
<dbReference type="EMBL" id="CP098755">
    <property type="protein sequence ID" value="USG66216.1"/>
    <property type="molecule type" value="Genomic_DNA"/>
</dbReference>
<keyword evidence="2" id="KW-1185">Reference proteome</keyword>
<evidence type="ECO:0000313" key="2">
    <source>
        <dbReference type="Proteomes" id="UP001056500"/>
    </source>
</evidence>
<name>A0ABY4WGD5_9BACL</name>